<keyword evidence="3" id="KW-1185">Reference proteome</keyword>
<sequence>MTMIRFAAPLCLLLLPATACAESSEERVALPDLAADALAEKAGGRDRVSGLELSGSFRKGGTQALCATTNAYDANGHFIGLTYWQVEFSADGTAVRNLRNVTGLNSDCYSRSYDRYGR</sequence>
<feature type="chain" id="PRO_5035181802" description="Lipoprotein" evidence="1">
    <location>
        <begin position="22"/>
        <end position="118"/>
    </location>
</feature>
<evidence type="ECO:0008006" key="4">
    <source>
        <dbReference type="Google" id="ProtNLM"/>
    </source>
</evidence>
<accession>A0A8J7J4X7</accession>
<evidence type="ECO:0000313" key="3">
    <source>
        <dbReference type="Proteomes" id="UP000619079"/>
    </source>
</evidence>
<reference evidence="2" key="1">
    <citation type="submission" date="2020-12" db="EMBL/GenBank/DDBJ databases">
        <title>Sedimentitalea sp. nov., isolated from sand in Incheon.</title>
        <authorList>
            <person name="Kim W."/>
        </authorList>
    </citation>
    <scope>NUCLEOTIDE SEQUENCE</scope>
    <source>
        <strain evidence="2">CAU 1593</strain>
    </source>
</reference>
<gene>
    <name evidence="2" type="ORF">JF290_00540</name>
</gene>
<dbReference type="RefSeq" id="WP_199022761.1">
    <property type="nucleotide sequence ID" value="NZ_JAELVR010000001.1"/>
</dbReference>
<name>A0A8J7J4X7_9RHOB</name>
<dbReference type="EMBL" id="JAELVR010000001">
    <property type="protein sequence ID" value="MBJ6369997.1"/>
    <property type="molecule type" value="Genomic_DNA"/>
</dbReference>
<proteinExistence type="predicted"/>
<feature type="signal peptide" evidence="1">
    <location>
        <begin position="1"/>
        <end position="21"/>
    </location>
</feature>
<protein>
    <recommendedName>
        <fullName evidence="4">Lipoprotein</fullName>
    </recommendedName>
</protein>
<evidence type="ECO:0000313" key="2">
    <source>
        <dbReference type="EMBL" id="MBJ6369997.1"/>
    </source>
</evidence>
<organism evidence="2 3">
    <name type="scientific">Sedimentitalea arenosa</name>
    <dbReference type="NCBI Taxonomy" id="2798803"/>
    <lineage>
        <taxon>Bacteria</taxon>
        <taxon>Pseudomonadati</taxon>
        <taxon>Pseudomonadota</taxon>
        <taxon>Alphaproteobacteria</taxon>
        <taxon>Rhodobacterales</taxon>
        <taxon>Paracoccaceae</taxon>
        <taxon>Sedimentitalea</taxon>
    </lineage>
</organism>
<evidence type="ECO:0000256" key="1">
    <source>
        <dbReference type="SAM" id="SignalP"/>
    </source>
</evidence>
<comment type="caution">
    <text evidence="2">The sequence shown here is derived from an EMBL/GenBank/DDBJ whole genome shotgun (WGS) entry which is preliminary data.</text>
</comment>
<dbReference type="AlphaFoldDB" id="A0A8J7J4X7"/>
<keyword evidence="1" id="KW-0732">Signal</keyword>
<dbReference type="Proteomes" id="UP000619079">
    <property type="component" value="Unassembled WGS sequence"/>
</dbReference>